<dbReference type="GO" id="GO:0004030">
    <property type="term" value="F:aldehyde dehydrogenase [NAD(P)+] activity"/>
    <property type="evidence" value="ECO:0007669"/>
    <property type="project" value="InterPro"/>
</dbReference>
<dbReference type="InterPro" id="IPR047110">
    <property type="entry name" value="GABD/Sad-like"/>
</dbReference>
<dbReference type="CDD" id="cd07100">
    <property type="entry name" value="ALDH_SSADH1_GabD1"/>
    <property type="match status" value="1"/>
</dbReference>
<dbReference type="InterPro" id="IPR016161">
    <property type="entry name" value="Ald_DH/histidinol_DH"/>
</dbReference>
<dbReference type="InterPro" id="IPR015590">
    <property type="entry name" value="Aldehyde_DH_dom"/>
</dbReference>
<keyword evidence="2" id="KW-0521">NADP</keyword>
<dbReference type="FunFam" id="3.40.309.10:FF:000010">
    <property type="entry name" value="Gamma-aminobutyraldehyde dehydrogenase"/>
    <property type="match status" value="1"/>
</dbReference>
<evidence type="ECO:0000259" key="4">
    <source>
        <dbReference type="Pfam" id="PF00171"/>
    </source>
</evidence>
<dbReference type="FunFam" id="3.40.605.10:FF:000012">
    <property type="entry name" value="NAD-dependent succinate-semialdehyde dehydrogenase"/>
    <property type="match status" value="1"/>
</dbReference>
<evidence type="ECO:0000313" key="5">
    <source>
        <dbReference type="EMBL" id="MTD55115.1"/>
    </source>
</evidence>
<name>A0A6N7YQ28_9PSEU</name>
<dbReference type="RefSeq" id="WP_154757323.1">
    <property type="nucleotide sequence ID" value="NZ_WMBA01000018.1"/>
</dbReference>
<evidence type="ECO:0000256" key="3">
    <source>
        <dbReference type="ARBA" id="ARBA00023002"/>
    </source>
</evidence>
<dbReference type="Proteomes" id="UP000440096">
    <property type="component" value="Unassembled WGS sequence"/>
</dbReference>
<dbReference type="GO" id="GO:0004777">
    <property type="term" value="F:succinate-semialdehyde dehydrogenase (NAD+) activity"/>
    <property type="evidence" value="ECO:0007669"/>
    <property type="project" value="TreeGrafter"/>
</dbReference>
<keyword evidence="3" id="KW-0560">Oxidoreductase</keyword>
<dbReference type="EMBL" id="WMBA01000018">
    <property type="protein sequence ID" value="MTD55115.1"/>
    <property type="molecule type" value="Genomic_DNA"/>
</dbReference>
<keyword evidence="6" id="KW-1185">Reference proteome</keyword>
<evidence type="ECO:0000256" key="2">
    <source>
        <dbReference type="ARBA" id="ARBA00022857"/>
    </source>
</evidence>
<dbReference type="Pfam" id="PF00171">
    <property type="entry name" value="Aldedh"/>
    <property type="match status" value="1"/>
</dbReference>
<feature type="domain" description="Aldehyde dehydrogenase" evidence="4">
    <location>
        <begin position="8"/>
        <end position="464"/>
    </location>
</feature>
<comment type="caution">
    <text evidence="5">The sequence shown here is derived from an EMBL/GenBank/DDBJ whole genome shotgun (WGS) entry which is preliminary data.</text>
</comment>
<dbReference type="PANTHER" id="PTHR43217">
    <property type="entry name" value="SUCCINATE SEMIALDEHYDE DEHYDROGENASE [NAD(P)+] SAD"/>
    <property type="match status" value="1"/>
</dbReference>
<dbReference type="InterPro" id="IPR016163">
    <property type="entry name" value="Ald_DH_C"/>
</dbReference>
<dbReference type="Gene3D" id="3.40.309.10">
    <property type="entry name" value="Aldehyde Dehydrogenase, Chain A, domain 2"/>
    <property type="match status" value="1"/>
</dbReference>
<protein>
    <submittedName>
        <fullName evidence="5">Aldehyde dehydrogenase family protein</fullName>
    </submittedName>
</protein>
<dbReference type="Gene3D" id="3.40.605.10">
    <property type="entry name" value="Aldehyde Dehydrogenase, Chain A, domain 1"/>
    <property type="match status" value="1"/>
</dbReference>
<proteinExistence type="inferred from homology"/>
<reference evidence="5 6" key="1">
    <citation type="submission" date="2019-11" db="EMBL/GenBank/DDBJ databases">
        <title>Draft genome of Amycolatopsis RM579.</title>
        <authorList>
            <person name="Duangmal K."/>
            <person name="Mingma R."/>
        </authorList>
    </citation>
    <scope>NUCLEOTIDE SEQUENCE [LARGE SCALE GENOMIC DNA]</scope>
    <source>
        <strain evidence="5 6">RM579</strain>
    </source>
</reference>
<organism evidence="5 6">
    <name type="scientific">Amycolatopsis pithecellobii</name>
    <dbReference type="NCBI Taxonomy" id="664692"/>
    <lineage>
        <taxon>Bacteria</taxon>
        <taxon>Bacillati</taxon>
        <taxon>Actinomycetota</taxon>
        <taxon>Actinomycetes</taxon>
        <taxon>Pseudonocardiales</taxon>
        <taxon>Pseudonocardiaceae</taxon>
        <taxon>Amycolatopsis</taxon>
    </lineage>
</organism>
<evidence type="ECO:0000313" key="6">
    <source>
        <dbReference type="Proteomes" id="UP000440096"/>
    </source>
</evidence>
<comment type="similarity">
    <text evidence="1">Belongs to the aldehyde dehydrogenase family.</text>
</comment>
<dbReference type="OrthoDB" id="6882680at2"/>
<accession>A0A6N7YQ28</accession>
<evidence type="ECO:0000256" key="1">
    <source>
        <dbReference type="ARBA" id="ARBA00009986"/>
    </source>
</evidence>
<dbReference type="InterPro" id="IPR044148">
    <property type="entry name" value="ALDH_GabD1-like"/>
</dbReference>
<sequence>MTTAAPATRSIAVTNPATGEVLAQFDTQGPAEIETCIRTAQEAARQLRATGYATRAAWMRRAADLLEADREEVARAVVTEMGKTIVQARAEVTKSARTMRFYADHAEEFLADQPLAAPERVGAGQALTKYQPLGVVLAVMPWNYPIWQAMRFAAPALMAGNAGVLKHASNVPQSALYLDSLFTRGGFPPGSFSSLLIGSGAVASIIADPRIAAVTLTGSEGAGRSVGEHAGRAIKKTVLELGGSDPFLVMPGADLEKAAKTAVAARMNNNGQSCIAGKRFIVHTDVYDEFAALFARKIAALSVGDPLQETTDIGPLATLSGRDELAGQVDDAVTHGARVLAKAATPAEGTGWYYPPTLLENVGPDSRLFLEEAFGPVAVLYRAADEQEAVALANGTPFGLSSAVWTNDDDQARRIVDALEAGAVFVNGMSVSYPELPFGGVRDSGYGRELGAAGIREFCNLKTVWIG</sequence>
<dbReference type="SUPFAM" id="SSF53720">
    <property type="entry name" value="ALDH-like"/>
    <property type="match status" value="1"/>
</dbReference>
<dbReference type="AlphaFoldDB" id="A0A6N7YQ28"/>
<dbReference type="InterPro" id="IPR016162">
    <property type="entry name" value="Ald_DH_N"/>
</dbReference>
<gene>
    <name evidence="5" type="ORF">GKO32_14155</name>
</gene>
<dbReference type="PANTHER" id="PTHR43217:SF1">
    <property type="entry name" value="SUCCINATE SEMIALDEHYDE DEHYDROGENASE [NAD(P)+] SAD"/>
    <property type="match status" value="1"/>
</dbReference>